<sequence length="1062" mass="114312">MTIIREENADASAASLPQAAASPRAASSTRSASSASSTSGASSPLATSSASAASSASTSRAPAAASALASDSRDPLERCTLTRFGPSKALLSIQFPVNTIGAPKVQSKCIIVIDKSGSMSGSPIKAVASVLAYVAKQGADPTVITFDTRAETSTLSNVLPNLQAGGGTSFCAALNAISNACMPHKGTISVVFMTDGQDTDMSSLPAAKANFQRMVKSSPDRSVVVSTVGFGGEANLAFLRELSEIGTAPGYARFAETGDNSAALYEKLVDLFDVMGNLTGITLSAPGPIDGLKTAAGVTLQKVLVRDQSGSVETLENEVSVATCDLWLTREQLVGLAGEEPSQDASAAAVPNLTIMTEAGMNITLPVIETTPTSAARLRELETRMPTSLDEVKSIVAELGGVDIFSRRFTMVERGELLAQRQLVMERLTEYSRVLAEKCISEQVRDAKLRDLNHDFRFSKARRQRKMHERASLNAGRAEGISSGVNKLAFDPDQDLAGVDLENFVCDVSQLDLREVMTDSPDDVLGFGLRVARQEYVIDAPSTIAVDGISSTLLSRSSFEQAVLYAVEQHGLEQAQGNFAGNGGCALVGRAREPINAFLPLYICPAHAERVIAVIEPLLGYMFTLSPFGYDRNQRAGLFAVLGGILHRLPSPMNDRARLILNEFARLCATVATLRDTMHVIPLDYVQQFSTNYTMRTKAETANLLTVIGHAFATTMDSAPEDKARVFAELLPAFYEEAMHRKMMHAYAGDRDAALERVMQLVLAPASERNALAESSSAGPADDDEDAKFASYFRALTTARASVPTIAPVIGIEEEQFVPRGVATLEQANEALDWILHEFEPAFVTDVYRKLGMPSELERQVKRAAAVQSLRFVSSSSVRSATERVYNVMTQHDSIIADAAKHCNLVLSQRHQANAGNAGNAQIVANIVDTYDMDAFAGKMRVYCPARTNAIFDAVLAGLLRTRHAAALEALLRNEVDGRELYAISYVFSPSARVIQGMRLVLGSSLVDHIEAKFKGTRSVGHLYRESDLPNRHGHCNSNPWLLLSHTFTGYECMRSEEPLLN</sequence>
<dbReference type="PROSITE" id="PS50234">
    <property type="entry name" value="VWFA"/>
    <property type="match status" value="1"/>
</dbReference>
<evidence type="ECO:0000256" key="1">
    <source>
        <dbReference type="SAM" id="MobiDB-lite"/>
    </source>
</evidence>
<dbReference type="eggNOG" id="ENOG502RRKH">
    <property type="taxonomic scope" value="Eukaryota"/>
</dbReference>
<feature type="compositionally biased region" description="Low complexity" evidence="1">
    <location>
        <begin position="10"/>
        <end position="56"/>
    </location>
</feature>
<dbReference type="InParanoid" id="A0A0D2UJD2"/>
<dbReference type="Proteomes" id="UP000008743">
    <property type="component" value="Unassembled WGS sequence"/>
</dbReference>
<dbReference type="EMBL" id="KE346368">
    <property type="protein sequence ID" value="KJE95191.1"/>
    <property type="molecule type" value="Genomic_DNA"/>
</dbReference>
<dbReference type="SMART" id="SM00327">
    <property type="entry name" value="VWA"/>
    <property type="match status" value="1"/>
</dbReference>
<name>A0A0D2UJD2_CAPO3</name>
<dbReference type="Gene3D" id="3.40.50.410">
    <property type="entry name" value="von Willebrand factor, type A domain"/>
    <property type="match status" value="1"/>
</dbReference>
<protein>
    <recommendedName>
        <fullName evidence="2">VWFA domain-containing protein</fullName>
    </recommendedName>
</protein>
<evidence type="ECO:0000259" key="2">
    <source>
        <dbReference type="PROSITE" id="PS50234"/>
    </source>
</evidence>
<gene>
    <name evidence="3" type="ORF">CAOG_005669</name>
</gene>
<accession>A0A0D2UJD2</accession>
<evidence type="ECO:0000313" key="4">
    <source>
        <dbReference type="Proteomes" id="UP000008743"/>
    </source>
</evidence>
<organism evidence="3 4">
    <name type="scientific">Capsaspora owczarzaki (strain ATCC 30864)</name>
    <dbReference type="NCBI Taxonomy" id="595528"/>
    <lineage>
        <taxon>Eukaryota</taxon>
        <taxon>Filasterea</taxon>
        <taxon>Capsaspora</taxon>
    </lineage>
</organism>
<feature type="region of interest" description="Disordered" evidence="1">
    <location>
        <begin position="1"/>
        <end position="56"/>
    </location>
</feature>
<dbReference type="InterPro" id="IPR002035">
    <property type="entry name" value="VWF_A"/>
</dbReference>
<dbReference type="InterPro" id="IPR036465">
    <property type="entry name" value="vWFA_dom_sf"/>
</dbReference>
<proteinExistence type="predicted"/>
<dbReference type="SUPFAM" id="SSF53300">
    <property type="entry name" value="vWA-like"/>
    <property type="match status" value="1"/>
</dbReference>
<reference evidence="4" key="1">
    <citation type="submission" date="2011-02" db="EMBL/GenBank/DDBJ databases">
        <title>The Genome Sequence of Capsaspora owczarzaki ATCC 30864.</title>
        <authorList>
            <person name="Russ C."/>
            <person name="Cuomo C."/>
            <person name="Burger G."/>
            <person name="Gray M.W."/>
            <person name="Holland P.W.H."/>
            <person name="King N."/>
            <person name="Lang F.B.F."/>
            <person name="Roger A.J."/>
            <person name="Ruiz-Trillo I."/>
            <person name="Young S.K."/>
            <person name="Zeng Q."/>
            <person name="Gargeya S."/>
            <person name="Alvarado L."/>
            <person name="Berlin A."/>
            <person name="Chapman S.B."/>
            <person name="Chen Z."/>
            <person name="Freedman E."/>
            <person name="Gellesch M."/>
            <person name="Goldberg J."/>
            <person name="Griggs A."/>
            <person name="Gujja S."/>
            <person name="Heilman E."/>
            <person name="Heiman D."/>
            <person name="Howarth C."/>
            <person name="Mehta T."/>
            <person name="Neiman D."/>
            <person name="Pearson M."/>
            <person name="Roberts A."/>
            <person name="Saif S."/>
            <person name="Shea T."/>
            <person name="Shenoy N."/>
            <person name="Sisk P."/>
            <person name="Stolte C."/>
            <person name="Sykes S."/>
            <person name="White J."/>
            <person name="Yandava C."/>
            <person name="Haas B."/>
            <person name="Nusbaum C."/>
            <person name="Birren B."/>
        </authorList>
    </citation>
    <scope>NUCLEOTIDE SEQUENCE</scope>
    <source>
        <strain evidence="4">ATCC 30864</strain>
    </source>
</reference>
<dbReference type="RefSeq" id="XP_004346342.1">
    <property type="nucleotide sequence ID" value="XM_004346292.2"/>
</dbReference>
<feature type="domain" description="VWFA" evidence="2">
    <location>
        <begin position="190"/>
        <end position="275"/>
    </location>
</feature>
<keyword evidence="4" id="KW-1185">Reference proteome</keyword>
<dbReference type="OrthoDB" id="10006997at2759"/>
<dbReference type="AlphaFoldDB" id="A0A0D2UJD2"/>
<evidence type="ECO:0000313" key="3">
    <source>
        <dbReference type="EMBL" id="KJE95191.1"/>
    </source>
</evidence>
<dbReference type="PhylomeDB" id="A0A0D2UJD2"/>